<sequence>MYDEELRKKELKLLIKKKRKREQRDWRLTMKRLKQFQNDSLNHKTSRTDR</sequence>
<dbReference type="KEGG" id="bkw:BkAM31D_01780"/>
<keyword evidence="2" id="KW-1185">Reference proteome</keyword>
<dbReference type="STRING" id="199441.BkAM31D_01780"/>
<evidence type="ECO:0000313" key="1">
    <source>
        <dbReference type="EMBL" id="ARK28680.1"/>
    </source>
</evidence>
<dbReference type="EMBL" id="CP020814">
    <property type="protein sequence ID" value="ARK28680.1"/>
    <property type="molecule type" value="Genomic_DNA"/>
</dbReference>
<proteinExistence type="predicted"/>
<evidence type="ECO:0000313" key="2">
    <source>
        <dbReference type="Proteomes" id="UP000193006"/>
    </source>
</evidence>
<dbReference type="RefSeq" id="WP_157076903.1">
    <property type="nucleotide sequence ID" value="NZ_CP020814.1"/>
</dbReference>
<dbReference type="AlphaFoldDB" id="A0A1X9M7V2"/>
<gene>
    <name evidence="1" type="ORF">BkAM31D_01780</name>
</gene>
<protein>
    <submittedName>
        <fullName evidence="1">Uncharacterized protein</fullName>
    </submittedName>
</protein>
<reference evidence="1 2" key="1">
    <citation type="submission" date="2017-04" db="EMBL/GenBank/DDBJ databases">
        <title>Bacillus krulwichiae AM31D Genome sequencing and assembly.</title>
        <authorList>
            <person name="Krulwich T.A."/>
            <person name="Anastor L."/>
            <person name="Ehrlich R."/>
            <person name="Ehrlich G.D."/>
            <person name="Janto B."/>
        </authorList>
    </citation>
    <scope>NUCLEOTIDE SEQUENCE [LARGE SCALE GENOMIC DNA]</scope>
    <source>
        <strain evidence="1 2">AM31D</strain>
    </source>
</reference>
<dbReference type="Proteomes" id="UP000193006">
    <property type="component" value="Chromosome"/>
</dbReference>
<accession>A0A1X9M7V2</accession>
<organism evidence="1 2">
    <name type="scientific">Halalkalibacter krulwichiae</name>
    <dbReference type="NCBI Taxonomy" id="199441"/>
    <lineage>
        <taxon>Bacteria</taxon>
        <taxon>Bacillati</taxon>
        <taxon>Bacillota</taxon>
        <taxon>Bacilli</taxon>
        <taxon>Bacillales</taxon>
        <taxon>Bacillaceae</taxon>
        <taxon>Halalkalibacter</taxon>
    </lineage>
</organism>
<name>A0A1X9M7V2_9BACI</name>